<dbReference type="InterPro" id="IPR013078">
    <property type="entry name" value="His_Pase_superF_clade-1"/>
</dbReference>
<reference evidence="1 2" key="1">
    <citation type="submission" date="2016-11" db="EMBL/GenBank/DDBJ databases">
        <authorList>
            <person name="Varghese N."/>
            <person name="Submissions S."/>
        </authorList>
    </citation>
    <scope>NUCLEOTIDE SEQUENCE [LARGE SCALE GENOMIC DNA]</scope>
    <source>
        <strain evidence="1 2">DSM 15287</strain>
    </source>
</reference>
<dbReference type="EMBL" id="FQZD01000017">
    <property type="protein sequence ID" value="SHJ32546.1"/>
    <property type="molecule type" value="Genomic_DNA"/>
</dbReference>
<accession>A0A1M6IE27</accession>
<dbReference type="Proteomes" id="UP000322917">
    <property type="component" value="Unassembled WGS sequence"/>
</dbReference>
<dbReference type="RefSeq" id="WP_149735004.1">
    <property type="nucleotide sequence ID" value="NZ_FQZD01000017.1"/>
</dbReference>
<evidence type="ECO:0000313" key="1">
    <source>
        <dbReference type="EMBL" id="SHJ32546.1"/>
    </source>
</evidence>
<dbReference type="InterPro" id="IPR029033">
    <property type="entry name" value="His_PPase_superfam"/>
</dbReference>
<dbReference type="Pfam" id="PF00300">
    <property type="entry name" value="His_Phos_1"/>
    <property type="match status" value="1"/>
</dbReference>
<gene>
    <name evidence="1" type="ORF">SAMN02745170_02262</name>
</gene>
<proteinExistence type="predicted"/>
<protein>
    <submittedName>
        <fullName evidence="1">Broad specificity phosphatase PhoE</fullName>
    </submittedName>
</protein>
<dbReference type="SUPFAM" id="SSF53254">
    <property type="entry name" value="Phosphoglycerate mutase-like"/>
    <property type="match status" value="1"/>
</dbReference>
<organism evidence="1 2">
    <name type="scientific">Propionispora hippei DSM 15287</name>
    <dbReference type="NCBI Taxonomy" id="1123003"/>
    <lineage>
        <taxon>Bacteria</taxon>
        <taxon>Bacillati</taxon>
        <taxon>Bacillota</taxon>
        <taxon>Negativicutes</taxon>
        <taxon>Selenomonadales</taxon>
        <taxon>Sporomusaceae</taxon>
        <taxon>Propionispora</taxon>
    </lineage>
</organism>
<dbReference type="OrthoDB" id="1680942at2"/>
<evidence type="ECO:0000313" key="2">
    <source>
        <dbReference type="Proteomes" id="UP000322917"/>
    </source>
</evidence>
<dbReference type="Gene3D" id="3.40.50.1240">
    <property type="entry name" value="Phosphoglycerate mutase-like"/>
    <property type="match status" value="1"/>
</dbReference>
<sequence>MKIGLVRHFEVAHQPSSNLKLMTPTQLKEWLHEYELSDVKDCLLEPDKGIWETCYSSDLPRAIKTAQKLFAGEIIETKALRELPIFPPTNINFKLPVVLWLFLGRIAWMLSHKSQVESKAMLKERVKYIVDEIILKNDQDILIVSHGFLMIFLRKELLKQGFRGPNFKKAVNGEIYVFEQETYT</sequence>
<name>A0A1M6IE27_9FIRM</name>
<dbReference type="AlphaFoldDB" id="A0A1M6IE27"/>
<keyword evidence="2" id="KW-1185">Reference proteome</keyword>